<dbReference type="Gene3D" id="1.10.10.10">
    <property type="entry name" value="Winged helix-like DNA-binding domain superfamily/Winged helix DNA-binding domain"/>
    <property type="match status" value="1"/>
</dbReference>
<dbReference type="HOGENOM" id="CLU_088227_0_0_9"/>
<evidence type="ECO:0000256" key="3">
    <source>
        <dbReference type="ARBA" id="ARBA00023125"/>
    </source>
</evidence>
<dbReference type="InterPro" id="IPR036390">
    <property type="entry name" value="WH_DNA-bd_sf"/>
</dbReference>
<gene>
    <name evidence="8" type="primary">purR</name>
    <name evidence="8" type="ORF">CLOHIR_01647</name>
</gene>
<dbReference type="GO" id="GO:0045982">
    <property type="term" value="P:negative regulation of purine nucleobase metabolic process"/>
    <property type="evidence" value="ECO:0007669"/>
    <property type="project" value="InterPro"/>
</dbReference>
<dbReference type="Pfam" id="PF09182">
    <property type="entry name" value="PuR_N"/>
    <property type="match status" value="1"/>
</dbReference>
<dbReference type="InterPro" id="IPR010078">
    <property type="entry name" value="PurR_Bsub"/>
</dbReference>
<comment type="similarity">
    <text evidence="5">Belongs to the purine/pyrimidine phosphoribosyltransferase family. PurR subfamily.</text>
</comment>
<dbReference type="PANTHER" id="PTHR43864">
    <property type="entry name" value="HYPOXANTHINE/GUANINE PHOSPHORIBOSYLTRANSFERASE"/>
    <property type="match status" value="1"/>
</dbReference>
<reference evidence="8 9" key="2">
    <citation type="submission" date="2008-10" db="EMBL/GenBank/DDBJ databases">
        <title>Draft genome sequence of Clostridium hiranonis (DSM 13275).</title>
        <authorList>
            <person name="Sudarsanam P."/>
            <person name="Ley R."/>
            <person name="Guruge J."/>
            <person name="Turnbaugh P.J."/>
            <person name="Mahowald M."/>
            <person name="Liep D."/>
            <person name="Gordon J."/>
        </authorList>
    </citation>
    <scope>NUCLEOTIDE SEQUENCE [LARGE SCALE GENOMIC DNA]</scope>
    <source>
        <strain evidence="8 9">DSM 13275</strain>
    </source>
</reference>
<dbReference type="Gene3D" id="3.40.50.2020">
    <property type="match status" value="1"/>
</dbReference>
<dbReference type="AlphaFoldDB" id="B6G0J1"/>
<dbReference type="Pfam" id="PF00156">
    <property type="entry name" value="Pribosyltran"/>
    <property type="match status" value="1"/>
</dbReference>
<dbReference type="InterPro" id="IPR050118">
    <property type="entry name" value="Pur/Pyrimidine_PRTase"/>
</dbReference>
<evidence type="ECO:0000256" key="5">
    <source>
        <dbReference type="ARBA" id="ARBA00049656"/>
    </source>
</evidence>
<evidence type="ECO:0000259" key="7">
    <source>
        <dbReference type="Pfam" id="PF09182"/>
    </source>
</evidence>
<dbReference type="InterPro" id="IPR029057">
    <property type="entry name" value="PRTase-like"/>
</dbReference>
<dbReference type="InterPro" id="IPR036388">
    <property type="entry name" value="WH-like_DNA-bd_sf"/>
</dbReference>
<proteinExistence type="inferred from homology"/>
<reference evidence="8 9" key="1">
    <citation type="submission" date="2008-09" db="EMBL/GenBank/DDBJ databases">
        <authorList>
            <person name="Fulton L."/>
            <person name="Clifton S."/>
            <person name="Fulton B."/>
            <person name="Xu J."/>
            <person name="Minx P."/>
            <person name="Pepin K.H."/>
            <person name="Johnson M."/>
            <person name="Thiruvilangam P."/>
            <person name="Bhonagiri V."/>
            <person name="Nash W.E."/>
            <person name="Mardis E.R."/>
            <person name="Wilson R.K."/>
        </authorList>
    </citation>
    <scope>NUCLEOTIDE SEQUENCE [LARGE SCALE GENOMIC DNA]</scope>
    <source>
        <strain evidence="8 9">DSM 13275</strain>
    </source>
</reference>
<dbReference type="GO" id="GO:0003677">
    <property type="term" value="F:DNA binding"/>
    <property type="evidence" value="ECO:0007669"/>
    <property type="project" value="UniProtKB-KW"/>
</dbReference>
<accession>B6G0J1</accession>
<comment type="caution">
    <text evidence="8">The sequence shown here is derived from an EMBL/GenBank/DDBJ whole genome shotgun (WGS) entry which is preliminary data.</text>
</comment>
<dbReference type="CDD" id="cd06223">
    <property type="entry name" value="PRTases_typeI"/>
    <property type="match status" value="1"/>
</dbReference>
<dbReference type="InterPro" id="IPR000836">
    <property type="entry name" value="PRTase_dom"/>
</dbReference>
<organism evidence="8 9">
    <name type="scientific">Peptacetobacter hiranonis (strain DSM 13275 / JCM 10541 / KCTC 15199 / TO-931)</name>
    <name type="common">Clostridium hiranonis</name>
    <dbReference type="NCBI Taxonomy" id="500633"/>
    <lineage>
        <taxon>Bacteria</taxon>
        <taxon>Bacillati</taxon>
        <taxon>Bacillota</taxon>
        <taxon>Clostridia</taxon>
        <taxon>Peptostreptococcales</taxon>
        <taxon>Peptostreptococcaceae</taxon>
        <taxon>Peptacetobacter</taxon>
    </lineage>
</organism>
<name>B6G0J1_PEPHT</name>
<feature type="domain" description="Phosphoribosyltransferase" evidence="6">
    <location>
        <begin position="112"/>
        <end position="253"/>
    </location>
</feature>
<dbReference type="RefSeq" id="WP_006441152.1">
    <property type="nucleotide sequence ID" value="NZ_DS995685.1"/>
</dbReference>
<keyword evidence="4" id="KW-0804">Transcription</keyword>
<dbReference type="SUPFAM" id="SSF46785">
    <property type="entry name" value="Winged helix' DNA-binding domain"/>
    <property type="match status" value="1"/>
</dbReference>
<protein>
    <submittedName>
        <fullName evidence="8">Pur operon repressor PurR</fullName>
    </submittedName>
</protein>
<dbReference type="Proteomes" id="UP000003178">
    <property type="component" value="Unassembled WGS sequence"/>
</dbReference>
<comment type="subunit">
    <text evidence="1">Homodimer.</text>
</comment>
<sequence length="282" mass="31303">MKFKRTERIGAIVKILSDNPNKIYTLSYFTNRFNAAKSTISEDLLVVKSVFEKLHLGKVITISGAAGGVKYIPKTSKQENAEFLMELCNRIKDEGRILSGGFLYLIDLIYDPGTVSKIGKIFASNIDYTDADYVVTMETKGIPMALMTANAMNLPLVIIRKDIKVSEGPTLSMTYVSGNSGKLESMSLPRKALKPDSKVIIIDDFMRGGGTIKGMIDLMKEFSAEVIGIGVFISTMKPEEKMVEDYISLIQLDVQGNEIIVEPNRDILADTEPEEDTEDMYI</sequence>
<evidence type="ECO:0000256" key="4">
    <source>
        <dbReference type="ARBA" id="ARBA00023163"/>
    </source>
</evidence>
<dbReference type="SUPFAM" id="SSF53271">
    <property type="entry name" value="PRTase-like"/>
    <property type="match status" value="1"/>
</dbReference>
<keyword evidence="9" id="KW-1185">Reference proteome</keyword>
<dbReference type="OrthoDB" id="4213751at2"/>
<evidence type="ECO:0000259" key="6">
    <source>
        <dbReference type="Pfam" id="PF00156"/>
    </source>
</evidence>
<keyword evidence="3" id="KW-0238">DNA-binding</keyword>
<evidence type="ECO:0000256" key="2">
    <source>
        <dbReference type="ARBA" id="ARBA00023015"/>
    </source>
</evidence>
<evidence type="ECO:0000256" key="1">
    <source>
        <dbReference type="ARBA" id="ARBA00011738"/>
    </source>
</evidence>
<evidence type="ECO:0000313" key="8">
    <source>
        <dbReference type="EMBL" id="EEA84687.1"/>
    </source>
</evidence>
<evidence type="ECO:0000313" key="9">
    <source>
        <dbReference type="Proteomes" id="UP000003178"/>
    </source>
</evidence>
<feature type="domain" description="Bacterial purine repressor N-terminal" evidence="7">
    <location>
        <begin position="4"/>
        <end position="73"/>
    </location>
</feature>
<dbReference type="NCBIfam" id="TIGR01743">
    <property type="entry name" value="purR_Bsub"/>
    <property type="match status" value="1"/>
</dbReference>
<dbReference type="PANTHER" id="PTHR43864:SF2">
    <property type="entry name" value="PUR OPERON REPRESSOR"/>
    <property type="match status" value="1"/>
</dbReference>
<dbReference type="InterPro" id="IPR015265">
    <property type="entry name" value="PuR_N"/>
</dbReference>
<dbReference type="STRING" id="500633.CLOHIR_01647"/>
<dbReference type="GO" id="GO:0045892">
    <property type="term" value="P:negative regulation of DNA-templated transcription"/>
    <property type="evidence" value="ECO:0007669"/>
    <property type="project" value="InterPro"/>
</dbReference>
<dbReference type="eggNOG" id="COG0503">
    <property type="taxonomic scope" value="Bacteria"/>
</dbReference>
<dbReference type="EMBL" id="ABWP01000066">
    <property type="protein sequence ID" value="EEA84687.1"/>
    <property type="molecule type" value="Genomic_DNA"/>
</dbReference>
<keyword evidence="2" id="KW-0805">Transcription regulation</keyword>